<reference evidence="14 15" key="1">
    <citation type="submission" date="2024-04" db="EMBL/GenBank/DDBJ databases">
        <title>Draft genome sequence of Sessilibacter corallicola NBRC 116591.</title>
        <authorList>
            <person name="Miyakawa T."/>
            <person name="Kusuya Y."/>
            <person name="Miura T."/>
        </authorList>
    </citation>
    <scope>NUCLEOTIDE SEQUENCE [LARGE SCALE GENOMIC DNA]</scope>
    <source>
        <strain evidence="14 15">KU-00831-HH</strain>
    </source>
</reference>
<keyword evidence="3 12" id="KW-0819">tRNA processing</keyword>
<protein>
    <recommendedName>
        <fullName evidence="12">Multifunctional CCA protein</fullName>
    </recommendedName>
    <domain>
        <recommendedName>
            <fullName evidence="12">CCA-adding enzyme</fullName>
            <ecNumber evidence="12">2.7.7.72</ecNumber>
        </recommendedName>
        <alternativeName>
            <fullName evidence="12">CCA tRNA nucleotidyltransferase</fullName>
        </alternativeName>
        <alternativeName>
            <fullName evidence="12">tRNA CCA-pyrophosphorylase</fullName>
        </alternativeName>
        <alternativeName>
            <fullName evidence="12">tRNA adenylyl-/cytidylyl-transferase</fullName>
        </alternativeName>
        <alternativeName>
            <fullName evidence="12">tRNA nucleotidyltransferase</fullName>
        </alternativeName>
        <alternativeName>
            <fullName evidence="12">tRNA-NT</fullName>
        </alternativeName>
    </domain>
    <domain>
        <recommendedName>
            <fullName evidence="12">2'-nucleotidase</fullName>
            <ecNumber evidence="12">3.1.3.-</ecNumber>
        </recommendedName>
    </domain>
    <domain>
        <recommendedName>
            <fullName evidence="12">2',3'-cyclic phosphodiesterase</fullName>
            <ecNumber evidence="12">3.1.4.-</ecNumber>
        </recommendedName>
    </domain>
    <domain>
        <recommendedName>
            <fullName evidence="12">Phosphatase</fullName>
        </recommendedName>
    </domain>
</protein>
<evidence type="ECO:0000256" key="8">
    <source>
        <dbReference type="ARBA" id="ARBA00022801"/>
    </source>
</evidence>
<dbReference type="PROSITE" id="PS51831">
    <property type="entry name" value="HD"/>
    <property type="match status" value="1"/>
</dbReference>
<dbReference type="CDD" id="cd00077">
    <property type="entry name" value="HDc"/>
    <property type="match status" value="1"/>
</dbReference>
<dbReference type="Pfam" id="PF01743">
    <property type="entry name" value="PolyA_pol"/>
    <property type="match status" value="1"/>
</dbReference>
<dbReference type="InterPro" id="IPR003607">
    <property type="entry name" value="HD/PDEase_dom"/>
</dbReference>
<evidence type="ECO:0000256" key="9">
    <source>
        <dbReference type="ARBA" id="ARBA00022840"/>
    </source>
</evidence>
<feature type="binding site" evidence="12">
    <location>
        <position position="99"/>
    </location>
    <ligand>
        <name>ATP</name>
        <dbReference type="ChEBI" id="CHEBI:30616"/>
    </ligand>
</feature>
<evidence type="ECO:0000256" key="6">
    <source>
        <dbReference type="ARBA" id="ARBA00022741"/>
    </source>
</evidence>
<dbReference type="NCBIfam" id="NF008137">
    <property type="entry name" value="PRK10885.1"/>
    <property type="match status" value="1"/>
</dbReference>
<feature type="binding site" evidence="12">
    <location>
        <position position="145"/>
    </location>
    <ligand>
        <name>ATP</name>
        <dbReference type="ChEBI" id="CHEBI:30616"/>
    </ligand>
</feature>
<feature type="binding site" evidence="12">
    <location>
        <position position="99"/>
    </location>
    <ligand>
        <name>CTP</name>
        <dbReference type="ChEBI" id="CHEBI:37563"/>
    </ligand>
</feature>
<dbReference type="PANTHER" id="PTHR47545:SF1">
    <property type="entry name" value="MULTIFUNCTIONAL CCA PROTEIN"/>
    <property type="match status" value="1"/>
</dbReference>
<comment type="catalytic activity">
    <reaction evidence="12">
        <text>a tRNA with a 3' CCA end + 2 CTP + ATP = a tRNA with a 3' CCACCA end + 3 diphosphate</text>
        <dbReference type="Rhea" id="RHEA:76235"/>
        <dbReference type="Rhea" id="RHEA-COMP:10468"/>
        <dbReference type="Rhea" id="RHEA-COMP:18655"/>
        <dbReference type="ChEBI" id="CHEBI:30616"/>
        <dbReference type="ChEBI" id="CHEBI:33019"/>
        <dbReference type="ChEBI" id="CHEBI:37563"/>
        <dbReference type="ChEBI" id="CHEBI:83071"/>
        <dbReference type="ChEBI" id="CHEBI:195187"/>
    </reaction>
</comment>
<feature type="binding site" evidence="12">
    <location>
        <position position="29"/>
    </location>
    <ligand>
        <name>Mg(2+)</name>
        <dbReference type="ChEBI" id="CHEBI:18420"/>
    </ligand>
</feature>
<feature type="binding site" evidence="12">
    <location>
        <position position="19"/>
    </location>
    <ligand>
        <name>ATP</name>
        <dbReference type="ChEBI" id="CHEBI:30616"/>
    </ligand>
</feature>
<dbReference type="PIRSF" id="PIRSF000813">
    <property type="entry name" value="CCA_bact"/>
    <property type="match status" value="1"/>
</dbReference>
<dbReference type="EC" id="2.7.7.72" evidence="12"/>
<keyword evidence="10 12" id="KW-0460">Magnesium</keyword>
<dbReference type="HAMAP" id="MF_01262">
    <property type="entry name" value="CCA_bact_type2"/>
    <property type="match status" value="1"/>
</dbReference>
<comment type="subunit">
    <text evidence="12">Monomer. Can also form homodimers and oligomers.</text>
</comment>
<keyword evidence="6 12" id="KW-0547">Nucleotide-binding</keyword>
<evidence type="ECO:0000313" key="14">
    <source>
        <dbReference type="EMBL" id="GAA6167747.1"/>
    </source>
</evidence>
<keyword evidence="2 12" id="KW-0808">Transferase</keyword>
<evidence type="ECO:0000256" key="7">
    <source>
        <dbReference type="ARBA" id="ARBA00022800"/>
    </source>
</evidence>
<keyword evidence="1 12" id="KW-0533">Nickel</keyword>
<name>A0ABQ0A811_9GAMM</name>
<dbReference type="InterPro" id="IPR006674">
    <property type="entry name" value="HD_domain"/>
</dbReference>
<dbReference type="CDD" id="cd05398">
    <property type="entry name" value="NT_ClassII-CCAase"/>
    <property type="match status" value="1"/>
</dbReference>
<keyword evidence="7 12" id="KW-0692">RNA repair</keyword>
<feature type="domain" description="HD" evidence="13">
    <location>
        <begin position="236"/>
        <end position="337"/>
    </location>
</feature>
<feature type="binding site" evidence="12">
    <location>
        <position position="148"/>
    </location>
    <ligand>
        <name>CTP</name>
        <dbReference type="ChEBI" id="CHEBI:37563"/>
    </ligand>
</feature>
<dbReference type="Gene3D" id="3.30.460.10">
    <property type="entry name" value="Beta Polymerase, domain 2"/>
    <property type="match status" value="1"/>
</dbReference>
<keyword evidence="12" id="KW-0511">Multifunctional enzyme</keyword>
<dbReference type="PANTHER" id="PTHR47545">
    <property type="entry name" value="MULTIFUNCTIONAL CCA PROTEIN"/>
    <property type="match status" value="1"/>
</dbReference>
<dbReference type="SUPFAM" id="SSF81301">
    <property type="entry name" value="Nucleotidyltransferase"/>
    <property type="match status" value="1"/>
</dbReference>
<sequence>MTYENLSSINAYLVGGAVRDELLQRPVADRDWVVVGSTPEQLIDLGFTQIGNDFPCFLHPDSKEEYALARTEQKSGEGHTGFICDFHPNISLEDDLLRRDLTINAIAKRDNGDYVDPYGGIDDLNNRVLRHVSPAFVEDPLRVLRVARFAARFANLGFSVHPDTMALMSVLAQNGELDLLTPERVWKEISRALTEPKPSEFFRVLRACGALKSIMPELDCLFGVPQPEQHHPEIDTGEHVMLCLDYARQQFNDLTVTWAVLLHDLGKGVTPKEQWPSHVDHENLGEPLVREVNKRLKTPKELGEISALVAKHHLRAHQLKVMKAGTIMKLIESLDGIRRPERVGLFINACEADAQGRLGLEESPYPQRIVLENALIAAKSVEVKTLLEKGYKGKDLAEQIRQARIKAIKHSLQ</sequence>
<dbReference type="InterPro" id="IPR043519">
    <property type="entry name" value="NT_sf"/>
</dbReference>
<dbReference type="SUPFAM" id="SSF81891">
    <property type="entry name" value="Poly A polymerase C-terminal region-like"/>
    <property type="match status" value="1"/>
</dbReference>
<feature type="binding site" evidence="12">
    <location>
        <position position="31"/>
    </location>
    <ligand>
        <name>Mg(2+)</name>
        <dbReference type="ChEBI" id="CHEBI:18420"/>
    </ligand>
</feature>
<evidence type="ECO:0000256" key="5">
    <source>
        <dbReference type="ARBA" id="ARBA00022723"/>
    </source>
</evidence>
<dbReference type="EC" id="3.1.4.-" evidence="12"/>
<evidence type="ECO:0000256" key="11">
    <source>
        <dbReference type="ARBA" id="ARBA00022884"/>
    </source>
</evidence>
<comment type="catalytic activity">
    <reaction evidence="12">
        <text>a tRNA precursor + 2 CTP + ATP = a tRNA with a 3' CCA end + 3 diphosphate</text>
        <dbReference type="Rhea" id="RHEA:14433"/>
        <dbReference type="Rhea" id="RHEA-COMP:10465"/>
        <dbReference type="Rhea" id="RHEA-COMP:10468"/>
        <dbReference type="ChEBI" id="CHEBI:30616"/>
        <dbReference type="ChEBI" id="CHEBI:33019"/>
        <dbReference type="ChEBI" id="CHEBI:37563"/>
        <dbReference type="ChEBI" id="CHEBI:74896"/>
        <dbReference type="ChEBI" id="CHEBI:83071"/>
        <dbReference type="EC" id="2.7.7.72"/>
    </reaction>
</comment>
<comment type="caution">
    <text evidence="14">The sequence shown here is derived from an EMBL/GenBank/DDBJ whole genome shotgun (WGS) entry which is preliminary data.</text>
</comment>
<evidence type="ECO:0000259" key="13">
    <source>
        <dbReference type="PROSITE" id="PS51831"/>
    </source>
</evidence>
<comment type="cofactor">
    <cofactor evidence="12">
        <name>Ni(2+)</name>
        <dbReference type="ChEBI" id="CHEBI:49786"/>
    </cofactor>
    <text evidence="12">Nickel for phosphatase activity.</text>
</comment>
<accession>A0ABQ0A811</accession>
<evidence type="ECO:0000256" key="4">
    <source>
        <dbReference type="ARBA" id="ARBA00022695"/>
    </source>
</evidence>
<dbReference type="Gene3D" id="1.10.3090.10">
    <property type="entry name" value="cca-adding enzyme, domain 2"/>
    <property type="match status" value="1"/>
</dbReference>
<feature type="binding site" evidence="12">
    <location>
        <position position="16"/>
    </location>
    <ligand>
        <name>CTP</name>
        <dbReference type="ChEBI" id="CHEBI:37563"/>
    </ligand>
</feature>
<feature type="binding site" evidence="12">
    <location>
        <position position="145"/>
    </location>
    <ligand>
        <name>CTP</name>
        <dbReference type="ChEBI" id="CHEBI:37563"/>
    </ligand>
</feature>
<comment type="similarity">
    <text evidence="12">Belongs to the tRNA nucleotidyltransferase/poly(A) polymerase family. Bacterial CCA-adding enzyme type 1 subfamily.</text>
</comment>
<dbReference type="Proteomes" id="UP001465153">
    <property type="component" value="Unassembled WGS sequence"/>
</dbReference>
<comment type="cofactor">
    <cofactor evidence="12">
        <name>Mg(2+)</name>
        <dbReference type="ChEBI" id="CHEBI:18420"/>
    </cofactor>
    <text evidence="12">Magnesium is required for nucleotidyltransferase activity.</text>
</comment>
<feature type="binding site" evidence="12">
    <location>
        <position position="148"/>
    </location>
    <ligand>
        <name>ATP</name>
        <dbReference type="ChEBI" id="CHEBI:30616"/>
    </ligand>
</feature>
<dbReference type="Pfam" id="PF01966">
    <property type="entry name" value="HD"/>
    <property type="match status" value="1"/>
</dbReference>
<evidence type="ECO:0000256" key="1">
    <source>
        <dbReference type="ARBA" id="ARBA00022596"/>
    </source>
</evidence>
<keyword evidence="15" id="KW-1185">Reference proteome</keyword>
<dbReference type="EC" id="3.1.3.-" evidence="12"/>
<evidence type="ECO:0000256" key="10">
    <source>
        <dbReference type="ARBA" id="ARBA00022842"/>
    </source>
</evidence>
<evidence type="ECO:0000256" key="2">
    <source>
        <dbReference type="ARBA" id="ARBA00022679"/>
    </source>
</evidence>
<keyword evidence="5 12" id="KW-0479">Metal-binding</keyword>
<dbReference type="HAMAP" id="MF_01261">
    <property type="entry name" value="CCA_bact_type1"/>
    <property type="match status" value="1"/>
</dbReference>
<comment type="domain">
    <text evidence="12">Comprises two domains: an N-terminal domain containing the nucleotidyltransferase activity and a C-terminal HD domain associated with both phosphodiesterase and phosphatase activities.</text>
</comment>
<evidence type="ECO:0000256" key="3">
    <source>
        <dbReference type="ARBA" id="ARBA00022694"/>
    </source>
</evidence>
<dbReference type="EMBL" id="BAABWN010000004">
    <property type="protein sequence ID" value="GAA6167747.1"/>
    <property type="molecule type" value="Genomic_DNA"/>
</dbReference>
<organism evidence="14 15">
    <name type="scientific">Sessilibacter corallicola</name>
    <dbReference type="NCBI Taxonomy" id="2904075"/>
    <lineage>
        <taxon>Bacteria</taxon>
        <taxon>Pseudomonadati</taxon>
        <taxon>Pseudomonadota</taxon>
        <taxon>Gammaproteobacteria</taxon>
        <taxon>Cellvibrionales</taxon>
        <taxon>Cellvibrionaceae</taxon>
        <taxon>Sessilibacter</taxon>
    </lineage>
</organism>
<evidence type="ECO:0000256" key="12">
    <source>
        <dbReference type="HAMAP-Rule" id="MF_01261"/>
    </source>
</evidence>
<keyword evidence="4 12" id="KW-0548">Nucleotidyltransferase</keyword>
<keyword evidence="11 12" id="KW-0694">RNA-binding</keyword>
<evidence type="ECO:0000313" key="15">
    <source>
        <dbReference type="Proteomes" id="UP001465153"/>
    </source>
</evidence>
<proteinExistence type="inferred from homology"/>
<dbReference type="InterPro" id="IPR002646">
    <property type="entry name" value="PolA_pol_head_dom"/>
</dbReference>
<dbReference type="Pfam" id="PF12627">
    <property type="entry name" value="PolyA_pol_RNAbd"/>
    <property type="match status" value="1"/>
</dbReference>
<feature type="binding site" evidence="12">
    <location>
        <position position="19"/>
    </location>
    <ligand>
        <name>CTP</name>
        <dbReference type="ChEBI" id="CHEBI:37563"/>
    </ligand>
</feature>
<feature type="binding site" evidence="12">
    <location>
        <position position="16"/>
    </location>
    <ligand>
        <name>ATP</name>
        <dbReference type="ChEBI" id="CHEBI:30616"/>
    </ligand>
</feature>
<comment type="function">
    <text evidence="12">Catalyzes the addition and repair of the essential 3'-terminal CCA sequence in tRNAs without using a nucleic acid template. Adds these three nucleotides in the order of C, C, and A to the tRNA nucleotide-73, using CTP and ATP as substrates and producing inorganic pyrophosphate. tRNA 3'-terminal CCA addition is required both for tRNA processing and repair. Also involved in tRNA surveillance by mediating tandem CCA addition to generate a CCACCA at the 3' terminus of unstable tRNAs. While stable tRNAs receive only 3'-terminal CCA, unstable tRNAs are marked with CCACCA and rapidly degraded.</text>
</comment>
<gene>
    <name evidence="12" type="primary">cca</name>
    <name evidence="14" type="ORF">NBRC116591_15570</name>
</gene>
<keyword evidence="9 12" id="KW-0067">ATP-binding</keyword>
<dbReference type="InterPro" id="IPR032828">
    <property type="entry name" value="PolyA_RNA-bd"/>
</dbReference>
<dbReference type="InterPro" id="IPR012006">
    <property type="entry name" value="CCA_bact"/>
</dbReference>
<comment type="miscellaneous">
    <text evidence="12">A single active site specifically recognizes both ATP and CTP and is responsible for their addition.</text>
</comment>
<dbReference type="InterPro" id="IPR050124">
    <property type="entry name" value="tRNA_CCA-adding_enzyme"/>
</dbReference>
<keyword evidence="8 12" id="KW-0378">Hydrolase</keyword>